<feature type="domain" description="YhaN AAA" evidence="2">
    <location>
        <begin position="3"/>
        <end position="189"/>
    </location>
</feature>
<organism evidence="3 4">
    <name type="scientific">Deinococcus hopiensis KR-140</name>
    <dbReference type="NCBI Taxonomy" id="695939"/>
    <lineage>
        <taxon>Bacteria</taxon>
        <taxon>Thermotogati</taxon>
        <taxon>Deinococcota</taxon>
        <taxon>Deinococci</taxon>
        <taxon>Deinococcales</taxon>
        <taxon>Deinococcaceae</taxon>
        <taxon>Deinococcus</taxon>
    </lineage>
</organism>
<evidence type="ECO:0000256" key="1">
    <source>
        <dbReference type="SAM" id="Coils"/>
    </source>
</evidence>
<dbReference type="EMBL" id="FWWU01000005">
    <property type="protein sequence ID" value="SMB82103.1"/>
    <property type="molecule type" value="Genomic_DNA"/>
</dbReference>
<dbReference type="Pfam" id="PF13514">
    <property type="entry name" value="AAA_27"/>
    <property type="match status" value="1"/>
</dbReference>
<dbReference type="PANTHER" id="PTHR41259">
    <property type="entry name" value="DOUBLE-STRAND BREAK REPAIR RAD50 ATPASE, PUTATIVE-RELATED"/>
    <property type="match status" value="1"/>
</dbReference>
<dbReference type="STRING" id="695939.SAMN00790413_04845"/>
<dbReference type="RefSeq" id="WP_084046145.1">
    <property type="nucleotide sequence ID" value="NZ_FWWU01000005.1"/>
</dbReference>
<protein>
    <submittedName>
        <fullName evidence="3">AAA domain-containing protein</fullName>
    </submittedName>
</protein>
<keyword evidence="1" id="KW-0175">Coiled coil</keyword>
<dbReference type="Gene3D" id="3.40.50.300">
    <property type="entry name" value="P-loop containing nucleotide triphosphate hydrolases"/>
    <property type="match status" value="2"/>
</dbReference>
<sequence>MIRIARVQVEAFRGLRNADFTFDAPPQQPLTVLLGPNEAGKSTLLEFIREVLFGSGDVQGSVILDAGGRRYRVAASGRRVRRVLDLTSGEECPPGTARELLGAIDDQVFRNVFAFGLTELQTLSSLTKQGVQERIFAAGVAGAGPSARAAVDALEQETQEYLRPRASGARLNGGARAYAELRKLQRGAQEQAGRYATWTQERGALQEGIERDKRTQEALGTRQQDLEHLVRLWPGWVDRLQAQEELEGLEEPPPGGAVRLPELRGLLERQGNLEGERAGLRGELGALPAPSAALLTAQPELEALTSDLAAHRERQRGLAQREMEIGSSGEDLTRQRTALPVPWTQEALADFHAAEYVPHVDALERRLTHAAERHAAVQAQVGEAQREAEQAREQLGLLPPLGSLEEPATTEEEHLLRGTVVDAQSRLDAAVQAADTLNPDAALLSALPTLRATLEHAPLHLLQDLPRLQQEVQRQEELLPRMLAELGGPWTADRLSAHRREDEQAWRQGAQTWARKLAEAQRAEEEAGRTLTAREQALRESEVRLQGHAKLPETAELDRQLGELQAQHHLAGSVRTRLQVQPGAPGTSRPAATWPLWVSVALTAVLTLCAFLVHPLLALLTLTCGLALAYLQRPVTASGAPSAPPERAAVLLQDLKTLGLTGQAGLGEVLALEGELNGKLASLTRIREAAGQRDDAQRRHRGDQTLVQEASKAVQDTRESRAEAERSFATWAVGLGFGLGRPEELDAVLLRVTAARDALLKIQGLREDLRKTAGDVTAFRERSAELLMALGRATTADAALTDLRQALKDAEEAERLAERLALARHAVTERQEDVDREAVRLQSLREKLAQQRMQAQQRAQSAEQLLTQKQETLKDAAQDLDGAQAEWTSWLRAQELPPLSPAQMRVLLERLQRAADTARQVLDKGAQLVQLQVAVRAFEERMAEVVTRATGAPSVQGAQDLLATLEAARQASEISERRQDLTVRLAGLDRQCGEVQRAVTTILEECGAPDLHTLEHWEVLRERRAILRTRVLEAERDLHLLGGQRASELRAELDLAQPGEWHSELERISGQRQALAERQDERYRRDAELALELRQLADSPTSANVGQFLENQREQLRQDARAWLVRRLAGELLSTTLREYERTKGPEVLRHASEVFSHITGGRYVAVRQVEGSAAFRAVTERDELVDIDQLSRGTQEQLYLSVRLGLARTLGQRTAKVPLLMDDILVNADPERAASVAAALAEVAREHQVLYLTCHPSSADQLRTAAPDAQLLTLPRLMGTMPPLRPAARGEAAASAVQQFLEEKGQPCTIAELEGALTPMTQVEIRAQLQVMQDSGLIEKTGQKRGTRYALKVGNLAPSVLA</sequence>
<dbReference type="InterPro" id="IPR027417">
    <property type="entry name" value="P-loop_NTPase"/>
</dbReference>
<dbReference type="SUPFAM" id="SSF52540">
    <property type="entry name" value="P-loop containing nucleoside triphosphate hydrolases"/>
    <property type="match status" value="1"/>
</dbReference>
<feature type="coiled-coil region" evidence="1">
    <location>
        <begin position="793"/>
        <end position="886"/>
    </location>
</feature>
<gene>
    <name evidence="3" type="ORF">SAMN00790413_04845</name>
</gene>
<reference evidence="3 4" key="1">
    <citation type="submission" date="2017-04" db="EMBL/GenBank/DDBJ databases">
        <authorList>
            <person name="Afonso C.L."/>
            <person name="Miller P.J."/>
            <person name="Scott M.A."/>
            <person name="Spackman E."/>
            <person name="Goraichik I."/>
            <person name="Dimitrov K.M."/>
            <person name="Suarez D.L."/>
            <person name="Swayne D.E."/>
        </authorList>
    </citation>
    <scope>NUCLEOTIDE SEQUENCE [LARGE SCALE GENOMIC DNA]</scope>
    <source>
        <strain evidence="3 4">KR-140</strain>
    </source>
</reference>
<dbReference type="OrthoDB" id="1550364at2"/>
<dbReference type="PANTHER" id="PTHR41259:SF1">
    <property type="entry name" value="DOUBLE-STRAND BREAK REPAIR RAD50 ATPASE, PUTATIVE-RELATED"/>
    <property type="match status" value="1"/>
</dbReference>
<evidence type="ECO:0000313" key="3">
    <source>
        <dbReference type="EMBL" id="SMB82103.1"/>
    </source>
</evidence>
<feature type="coiled-coil region" evidence="1">
    <location>
        <begin position="360"/>
        <end position="394"/>
    </location>
</feature>
<evidence type="ECO:0000313" key="4">
    <source>
        <dbReference type="Proteomes" id="UP000192582"/>
    </source>
</evidence>
<evidence type="ECO:0000259" key="2">
    <source>
        <dbReference type="Pfam" id="PF13514"/>
    </source>
</evidence>
<proteinExistence type="predicted"/>
<name>A0A1W1UM52_9DEIO</name>
<dbReference type="Proteomes" id="UP000192582">
    <property type="component" value="Unassembled WGS sequence"/>
</dbReference>
<accession>A0A1W1UM52</accession>
<dbReference type="InterPro" id="IPR038734">
    <property type="entry name" value="YhaN_AAA"/>
</dbReference>
<keyword evidence="4" id="KW-1185">Reference proteome</keyword>